<dbReference type="RefSeq" id="WP_163914862.1">
    <property type="nucleotide sequence ID" value="NZ_JAAGWD010000004.1"/>
</dbReference>
<dbReference type="InterPro" id="IPR008162">
    <property type="entry name" value="Pyrophosphatase"/>
</dbReference>
<feature type="signal peptide" evidence="6">
    <location>
        <begin position="1"/>
        <end position="25"/>
    </location>
</feature>
<organism evidence="7 8">
    <name type="scientific">Pontibacter burrus</name>
    <dbReference type="NCBI Taxonomy" id="2704466"/>
    <lineage>
        <taxon>Bacteria</taxon>
        <taxon>Pseudomonadati</taxon>
        <taxon>Bacteroidota</taxon>
        <taxon>Cytophagia</taxon>
        <taxon>Cytophagales</taxon>
        <taxon>Hymenobacteraceae</taxon>
        <taxon>Pontibacter</taxon>
    </lineage>
</organism>
<dbReference type="GO" id="GO:0005737">
    <property type="term" value="C:cytoplasm"/>
    <property type="evidence" value="ECO:0007669"/>
    <property type="project" value="InterPro"/>
</dbReference>
<dbReference type="GO" id="GO:0006796">
    <property type="term" value="P:phosphate-containing compound metabolic process"/>
    <property type="evidence" value="ECO:0007669"/>
    <property type="project" value="InterPro"/>
</dbReference>
<feature type="chain" id="PRO_5025597108" description="inorganic diphosphatase" evidence="6">
    <location>
        <begin position="26"/>
        <end position="196"/>
    </location>
</feature>
<sequence length="196" mass="22060">MSRLYFPFLLLLVTIAFTACQTNYAELPTYSGARQLQAVIEIPAGSNQKISYNPANKAFENEKLAGHDHVVQHLPYPGNYGFIPSTEVGKNGRGLSVLVLGERAETGTVKEVIPVATLMLEKPTGDLYPIVVAVPARPSEQLIKAYNYASLSLEYPEVKTTLQQWFVYHNRTAPLKFIGWKDEKFAEKEIQRWMKL</sequence>
<proteinExistence type="predicted"/>
<evidence type="ECO:0000256" key="4">
    <source>
        <dbReference type="ARBA" id="ARBA00022801"/>
    </source>
</evidence>
<protein>
    <recommendedName>
        <fullName evidence="2">inorganic diphosphatase</fullName>
        <ecNumber evidence="2">3.6.1.1</ecNumber>
    </recommendedName>
</protein>
<keyword evidence="6" id="KW-0732">Signal</keyword>
<evidence type="ECO:0000256" key="6">
    <source>
        <dbReference type="SAM" id="SignalP"/>
    </source>
</evidence>
<name>A0A6B3LM37_9BACT</name>
<comment type="caution">
    <text evidence="7">The sequence shown here is derived from an EMBL/GenBank/DDBJ whole genome shotgun (WGS) entry which is preliminary data.</text>
</comment>
<evidence type="ECO:0000256" key="2">
    <source>
        <dbReference type="ARBA" id="ARBA00012146"/>
    </source>
</evidence>
<accession>A0A6B3LM37</accession>
<evidence type="ECO:0000313" key="8">
    <source>
        <dbReference type="Proteomes" id="UP000474777"/>
    </source>
</evidence>
<dbReference type="InterPro" id="IPR036649">
    <property type="entry name" value="Pyrophosphatase_sf"/>
</dbReference>
<keyword evidence="3" id="KW-0479">Metal-binding</keyword>
<dbReference type="GO" id="GO:0004427">
    <property type="term" value="F:inorganic diphosphate phosphatase activity"/>
    <property type="evidence" value="ECO:0007669"/>
    <property type="project" value="UniProtKB-EC"/>
</dbReference>
<dbReference type="PROSITE" id="PS51257">
    <property type="entry name" value="PROKAR_LIPOPROTEIN"/>
    <property type="match status" value="1"/>
</dbReference>
<dbReference type="GO" id="GO:0000287">
    <property type="term" value="F:magnesium ion binding"/>
    <property type="evidence" value="ECO:0007669"/>
    <property type="project" value="InterPro"/>
</dbReference>
<keyword evidence="8" id="KW-1185">Reference proteome</keyword>
<dbReference type="SUPFAM" id="SSF50324">
    <property type="entry name" value="Inorganic pyrophosphatase"/>
    <property type="match status" value="1"/>
</dbReference>
<dbReference type="EC" id="3.6.1.1" evidence="2"/>
<dbReference type="Gene3D" id="3.90.80.10">
    <property type="entry name" value="Inorganic pyrophosphatase"/>
    <property type="match status" value="1"/>
</dbReference>
<dbReference type="Pfam" id="PF00719">
    <property type="entry name" value="Pyrophosphatase"/>
    <property type="match status" value="1"/>
</dbReference>
<dbReference type="EMBL" id="JAAGWD010000004">
    <property type="protein sequence ID" value="NEM97992.1"/>
    <property type="molecule type" value="Genomic_DNA"/>
</dbReference>
<comment type="cofactor">
    <cofactor evidence="1">
        <name>Mg(2+)</name>
        <dbReference type="ChEBI" id="CHEBI:18420"/>
    </cofactor>
</comment>
<reference evidence="7 8" key="1">
    <citation type="submission" date="2020-02" db="EMBL/GenBank/DDBJ databases">
        <authorList>
            <person name="Kim M.K."/>
        </authorList>
    </citation>
    <scope>NUCLEOTIDE SEQUENCE [LARGE SCALE GENOMIC DNA]</scope>
    <source>
        <strain evidence="7 8">BT327</strain>
    </source>
</reference>
<dbReference type="AlphaFoldDB" id="A0A6B3LM37"/>
<evidence type="ECO:0000313" key="7">
    <source>
        <dbReference type="EMBL" id="NEM97992.1"/>
    </source>
</evidence>
<evidence type="ECO:0000256" key="5">
    <source>
        <dbReference type="ARBA" id="ARBA00022842"/>
    </source>
</evidence>
<evidence type="ECO:0000256" key="1">
    <source>
        <dbReference type="ARBA" id="ARBA00001946"/>
    </source>
</evidence>
<evidence type="ECO:0000256" key="3">
    <source>
        <dbReference type="ARBA" id="ARBA00022723"/>
    </source>
</evidence>
<keyword evidence="5" id="KW-0460">Magnesium</keyword>
<keyword evidence="4" id="KW-0378">Hydrolase</keyword>
<gene>
    <name evidence="7" type="ORF">GXP69_09825</name>
</gene>
<dbReference type="Proteomes" id="UP000474777">
    <property type="component" value="Unassembled WGS sequence"/>
</dbReference>